<protein>
    <submittedName>
        <fullName evidence="1">Uncharacterized protein</fullName>
    </submittedName>
</protein>
<dbReference type="AlphaFoldDB" id="A0A652YS10"/>
<sequence>MTYDNNGYDNNSYDAYRDDNAYDNSYDYDDRYDDYYDAPDTKQWALIRGLRALSGTVAAGIVVLTVVVIASAYLGGNRGFPGPGTTSITAHIVASVVALVAQIFCDRRRGVAAIAASVVVLVTAGVLLVTQWWG</sequence>
<name>A0A652YS10_NOCGL</name>
<dbReference type="EMBL" id="VNIQ01000002">
    <property type="protein sequence ID" value="TYQ05873.1"/>
    <property type="molecule type" value="Genomic_DNA"/>
</dbReference>
<reference evidence="1" key="1">
    <citation type="submission" date="2019-07" db="EMBL/GenBank/DDBJ databases">
        <title>Genomic Encyclopedia of Type Strains, Phase IV (KMG-IV): sequencing the most valuable type-strain genomes for metagenomic binning, comparative biology and taxonomic classification.</title>
        <authorList>
            <person name="Goeker M."/>
        </authorList>
    </citation>
    <scope>NUCLEOTIDE SEQUENCE</scope>
    <source>
        <strain evidence="1">DSM 44596</strain>
    </source>
</reference>
<evidence type="ECO:0000313" key="1">
    <source>
        <dbReference type="EMBL" id="TYQ05873.1"/>
    </source>
</evidence>
<comment type="caution">
    <text evidence="1">The sequence shown here is derived from an EMBL/GenBank/DDBJ whole genome shotgun (WGS) entry which is preliminary data.</text>
</comment>
<proteinExistence type="predicted"/>
<gene>
    <name evidence="1" type="ORF">FNL38_1022</name>
</gene>
<accession>A0A652YS10</accession>
<organism evidence="1">
    <name type="scientific">Nocardia globerula</name>
    <dbReference type="NCBI Taxonomy" id="1818"/>
    <lineage>
        <taxon>Bacteria</taxon>
        <taxon>Bacillati</taxon>
        <taxon>Actinomycetota</taxon>
        <taxon>Actinomycetes</taxon>
        <taxon>Mycobacteriales</taxon>
        <taxon>Nocardiaceae</taxon>
        <taxon>Nocardia</taxon>
    </lineage>
</organism>